<dbReference type="eggNOG" id="KOG2023">
    <property type="taxonomic scope" value="Eukaryota"/>
</dbReference>
<keyword evidence="12" id="KW-1185">Reference proteome</keyword>
<dbReference type="InParanoid" id="F2TWH6"/>
<keyword evidence="3" id="KW-0813">Transport</keyword>
<accession>F2TWH6</accession>
<dbReference type="Pfam" id="PF13513">
    <property type="entry name" value="HEAT_EZ"/>
    <property type="match status" value="1"/>
</dbReference>
<dbReference type="PANTHER" id="PTHR10527">
    <property type="entry name" value="IMPORTIN BETA"/>
    <property type="match status" value="1"/>
</dbReference>
<dbReference type="RefSeq" id="XP_004998991.1">
    <property type="nucleotide sequence ID" value="XM_004998934.1"/>
</dbReference>
<evidence type="ECO:0000259" key="10">
    <source>
        <dbReference type="PROSITE" id="PS50166"/>
    </source>
</evidence>
<evidence type="ECO:0000256" key="3">
    <source>
        <dbReference type="ARBA" id="ARBA00022448"/>
    </source>
</evidence>
<evidence type="ECO:0000256" key="1">
    <source>
        <dbReference type="ARBA" id="ARBA00004123"/>
    </source>
</evidence>
<dbReference type="EMBL" id="GL832955">
    <property type="protein sequence ID" value="EGD72422.1"/>
    <property type="molecule type" value="Genomic_DNA"/>
</dbReference>
<dbReference type="GeneID" id="16067934"/>
<dbReference type="OMA" id="AQEGAMS"/>
<dbReference type="AlphaFoldDB" id="F2TWH6"/>
<reference evidence="11" key="1">
    <citation type="submission" date="2009-08" db="EMBL/GenBank/DDBJ databases">
        <title>Annotation of Salpingoeca rosetta.</title>
        <authorList>
            <consortium name="The Broad Institute Genome Sequencing Platform"/>
            <person name="Russ C."/>
            <person name="Cuomo C."/>
            <person name="Burger G."/>
            <person name="Gray M.W."/>
            <person name="Holland P.W.H."/>
            <person name="King N."/>
            <person name="Lang F.B.F."/>
            <person name="Roger A.J."/>
            <person name="Ruiz-Trillo I."/>
            <person name="Young S.K."/>
            <person name="Zeng Q."/>
            <person name="Gargeya S."/>
            <person name="Alvarado L."/>
            <person name="Berlin A."/>
            <person name="Chapman S.B."/>
            <person name="Chen Z."/>
            <person name="Freedman E."/>
            <person name="Gellesch M."/>
            <person name="Goldberg J."/>
            <person name="Griggs A."/>
            <person name="Gujja S."/>
            <person name="Heilman E."/>
            <person name="Heiman D."/>
            <person name="Howarth C."/>
            <person name="Mehta T."/>
            <person name="Neiman D."/>
            <person name="Pearson M."/>
            <person name="Roberts A."/>
            <person name="Saif S."/>
            <person name="Shea T."/>
            <person name="Shenoy N."/>
            <person name="Sisk P."/>
            <person name="Stolte C."/>
            <person name="Sykes S."/>
            <person name="White J."/>
            <person name="Yandava C."/>
            <person name="Haas B."/>
            <person name="Nusbaum C."/>
            <person name="Birren B."/>
        </authorList>
    </citation>
    <scope>NUCLEOTIDE SEQUENCE [LARGE SCALE GENOMIC DNA]</scope>
    <source>
        <strain evidence="11">ATCC 50818</strain>
    </source>
</reference>
<dbReference type="STRING" id="946362.F2TWH6"/>
<dbReference type="GO" id="GO:0031981">
    <property type="term" value="C:nuclear lumen"/>
    <property type="evidence" value="ECO:0007669"/>
    <property type="project" value="UniProtKB-ARBA"/>
</dbReference>
<evidence type="ECO:0000256" key="2">
    <source>
        <dbReference type="ARBA" id="ARBA00004496"/>
    </source>
</evidence>
<dbReference type="Proteomes" id="UP000007799">
    <property type="component" value="Unassembled WGS sequence"/>
</dbReference>
<dbReference type="InterPro" id="IPR040122">
    <property type="entry name" value="Importin_beta"/>
</dbReference>
<keyword evidence="6" id="KW-0653">Protein transport</keyword>
<sequence length="895" mass="99882">MADGSGLSEWHPDQEKLAYVYNLLADSQNPERQEAAKHDLENLCESPEFSVYLAYIFTSSEEVDTAVRASAGLLLKNNILRRAETVDASVVELLKESIFQALLSESHLIRTTASIMIAAIAVKTGVTHWPQLLPALFQLIDSNNPAALDGAFTALRHVVEDCHQTMTDKSGKEAATSIITKAMHFFQHDEERIRAAALQICNQFIISPCTSLLELLPTFIQGIFALAADTDLTVQRHVCEALVMLFEVRLDHILPHVLPHIDDIVQYILMCCQSEDTALAQEACEFWIAVADATENDFVSAHLDKILPVLLDRMCYTEDDIEWLKTEMRDDADEQDREQDIRPHHHKTKAHTHAHSDVQSAVNGFNGATASDAEDDDDDDDDDDPFLGGAEQDDLQWGLRRSAAAGLDLLANRYHDAILPTVVPLIESLFQSSEWPRVESGILALGAIAEGCMSGLSGYLPTLIPYLIDLLQNEQPLIRSITSWTMSRYCRWVVTDPEGQKLFDDTVKALLHTVNDRNKRVQQAACSAFAQLEEVAEDRLEPHLPLIIDTLMHAYKTYQRKNMVVLYDAIGTLADSVGPALAHPELVERLMPPLLERYSHLADDDTELFALLECLTAVAGALGEAYHPFAPDIFQHCVKLTQQTLEQAQFAHQDPSIDYPNPDFCVVPVDHISAMVEALQEHMGPLIQQSNLLALLEVAMTNDVPDVRQSAFALLGDVSKAAFCLVQPHLDDVFALMAQNMNPAEVAVCNNVVWCIGEIAMQLKGQIQPLLERHDMCTTLIQLMTRPMTAKTLLENVAITIGRISMFWQDALAQHLSEYLAHWSMALRDITDSEEKEHAFMGMCHLVKRNPNGALRTFIFFCDAINSFQTPSDDLLHTFHDLFDVNSKVNVAISK</sequence>
<dbReference type="InterPro" id="IPR001494">
    <property type="entry name" value="Importin-beta_N"/>
</dbReference>
<dbReference type="PROSITE" id="PS50166">
    <property type="entry name" value="IMPORTIN_B_NT"/>
    <property type="match status" value="1"/>
</dbReference>
<feature type="compositionally biased region" description="Acidic residues" evidence="9">
    <location>
        <begin position="372"/>
        <end position="385"/>
    </location>
</feature>
<evidence type="ECO:0000313" key="11">
    <source>
        <dbReference type="EMBL" id="EGD72422.1"/>
    </source>
</evidence>
<comment type="similarity">
    <text evidence="8">Belongs to the importin beta family. Importin beta-2 subfamily.</text>
</comment>
<feature type="region of interest" description="Disordered" evidence="9">
    <location>
        <begin position="363"/>
        <end position="391"/>
    </location>
</feature>
<protein>
    <recommendedName>
        <fullName evidence="10">Importin N-terminal domain-containing protein</fullName>
    </recommendedName>
</protein>
<comment type="subcellular location">
    <subcellularLocation>
        <location evidence="2">Cytoplasm</location>
    </subcellularLocation>
    <subcellularLocation>
        <location evidence="1">Nucleus</location>
    </subcellularLocation>
</comment>
<keyword evidence="5" id="KW-0677">Repeat</keyword>
<organism evidence="12">
    <name type="scientific">Salpingoeca rosetta (strain ATCC 50818 / BSB-021)</name>
    <dbReference type="NCBI Taxonomy" id="946362"/>
    <lineage>
        <taxon>Eukaryota</taxon>
        <taxon>Choanoflagellata</taxon>
        <taxon>Craspedida</taxon>
        <taxon>Salpingoecidae</taxon>
        <taxon>Salpingoeca</taxon>
    </lineage>
</organism>
<feature type="domain" description="Importin N-terminal" evidence="10">
    <location>
        <begin position="36"/>
        <end position="104"/>
    </location>
</feature>
<dbReference type="InterPro" id="IPR011989">
    <property type="entry name" value="ARM-like"/>
</dbReference>
<evidence type="ECO:0000256" key="9">
    <source>
        <dbReference type="SAM" id="MobiDB-lite"/>
    </source>
</evidence>
<evidence type="ECO:0000256" key="6">
    <source>
        <dbReference type="ARBA" id="ARBA00022927"/>
    </source>
</evidence>
<dbReference type="GO" id="GO:0031267">
    <property type="term" value="F:small GTPase binding"/>
    <property type="evidence" value="ECO:0007669"/>
    <property type="project" value="InterPro"/>
</dbReference>
<dbReference type="SMART" id="SM00913">
    <property type="entry name" value="IBN_N"/>
    <property type="match status" value="1"/>
</dbReference>
<dbReference type="GO" id="GO:0006606">
    <property type="term" value="P:protein import into nucleus"/>
    <property type="evidence" value="ECO:0007669"/>
    <property type="project" value="InterPro"/>
</dbReference>
<dbReference type="FunFam" id="1.25.10.10:FF:000028">
    <property type="entry name" value="Transportin-1 isoform 1"/>
    <property type="match status" value="1"/>
</dbReference>
<evidence type="ECO:0000256" key="4">
    <source>
        <dbReference type="ARBA" id="ARBA00022490"/>
    </source>
</evidence>
<dbReference type="OrthoDB" id="951172at2759"/>
<dbReference type="InterPro" id="IPR016024">
    <property type="entry name" value="ARM-type_fold"/>
</dbReference>
<proteinExistence type="inferred from homology"/>
<keyword evidence="7" id="KW-0539">Nucleus</keyword>
<evidence type="ECO:0000313" key="12">
    <source>
        <dbReference type="Proteomes" id="UP000007799"/>
    </source>
</evidence>
<evidence type="ECO:0000256" key="7">
    <source>
        <dbReference type="ARBA" id="ARBA00023242"/>
    </source>
</evidence>
<dbReference type="Pfam" id="PF03810">
    <property type="entry name" value="IBN_N"/>
    <property type="match status" value="1"/>
</dbReference>
<gene>
    <name evidence="11" type="ORF">PTSG_00441</name>
</gene>
<evidence type="ECO:0000256" key="5">
    <source>
        <dbReference type="ARBA" id="ARBA00022737"/>
    </source>
</evidence>
<dbReference type="KEGG" id="sre:PTSG_00441"/>
<dbReference type="FunCoup" id="F2TWH6">
    <property type="interactions" value="2615"/>
</dbReference>
<name>F2TWH6_SALR5</name>
<keyword evidence="4" id="KW-0963">Cytoplasm</keyword>
<dbReference type="Gene3D" id="1.25.10.10">
    <property type="entry name" value="Leucine-rich Repeat Variant"/>
    <property type="match status" value="2"/>
</dbReference>
<dbReference type="GO" id="GO:0005737">
    <property type="term" value="C:cytoplasm"/>
    <property type="evidence" value="ECO:0007669"/>
    <property type="project" value="UniProtKB-SubCell"/>
</dbReference>
<dbReference type="SUPFAM" id="SSF48371">
    <property type="entry name" value="ARM repeat"/>
    <property type="match status" value="1"/>
</dbReference>
<evidence type="ECO:0000256" key="8">
    <source>
        <dbReference type="ARBA" id="ARBA00038423"/>
    </source>
</evidence>